<dbReference type="Gene3D" id="2.40.50.140">
    <property type="entry name" value="Nucleic acid-binding proteins"/>
    <property type="match status" value="1"/>
</dbReference>
<comment type="catalytic activity">
    <reaction evidence="10 11">
        <text>DNA(n) + a 2'-deoxyribonucleoside 5'-triphosphate = DNA(n+1) + diphosphate</text>
        <dbReference type="Rhea" id="RHEA:22508"/>
        <dbReference type="Rhea" id="RHEA-COMP:17339"/>
        <dbReference type="Rhea" id="RHEA-COMP:17340"/>
        <dbReference type="ChEBI" id="CHEBI:33019"/>
        <dbReference type="ChEBI" id="CHEBI:61560"/>
        <dbReference type="ChEBI" id="CHEBI:173112"/>
        <dbReference type="EC" id="2.7.7.7"/>
    </reaction>
</comment>
<dbReference type="RefSeq" id="WP_338822562.1">
    <property type="nucleotide sequence ID" value="NZ_CP148067.1"/>
</dbReference>
<evidence type="ECO:0000256" key="11">
    <source>
        <dbReference type="HAMAP-Rule" id="MF_00356"/>
    </source>
</evidence>
<keyword evidence="8 11" id="KW-0269">Exonuclease</keyword>
<dbReference type="InterPro" id="IPR013520">
    <property type="entry name" value="Ribonucl_H"/>
</dbReference>
<dbReference type="Proteomes" id="UP001477443">
    <property type="component" value="Chromosome"/>
</dbReference>
<dbReference type="InterPro" id="IPR006308">
    <property type="entry name" value="Pol_III_a_PolC-type_gram_pos"/>
</dbReference>
<dbReference type="InterPro" id="IPR012337">
    <property type="entry name" value="RNaseH-like_sf"/>
</dbReference>
<reference evidence="14" key="1">
    <citation type="submission" date="2024-03" db="EMBL/GenBank/DDBJ databases">
        <title>Complete genome sequence of Mycoplasma felifaucium Z921 isolated from the trachea of a cheetah.</title>
        <authorList>
            <person name="Spergser J."/>
        </authorList>
    </citation>
    <scope>NUCLEOTIDE SEQUENCE [LARGE SCALE GENOMIC DNA]</scope>
    <source>
        <strain evidence="14">Z921</strain>
    </source>
</reference>
<dbReference type="Gene3D" id="1.10.150.870">
    <property type="match status" value="1"/>
</dbReference>
<dbReference type="SMART" id="SM00479">
    <property type="entry name" value="EXOIII"/>
    <property type="match status" value="1"/>
</dbReference>
<evidence type="ECO:0000256" key="8">
    <source>
        <dbReference type="ARBA" id="ARBA00022839"/>
    </source>
</evidence>
<feature type="domain" description="Polymerase/histidinol phosphatase N-terminal" evidence="13">
    <location>
        <begin position="343"/>
        <end position="410"/>
    </location>
</feature>
<dbReference type="EMBL" id="CP148067">
    <property type="protein sequence ID" value="WXL28979.1"/>
    <property type="molecule type" value="Genomic_DNA"/>
</dbReference>
<dbReference type="InterPro" id="IPR004805">
    <property type="entry name" value="DnaE2/DnaE/PolC"/>
</dbReference>
<dbReference type="InterPro" id="IPR040982">
    <property type="entry name" value="DNA_pol3_finger"/>
</dbReference>
<dbReference type="PANTHER" id="PTHR32294:SF5">
    <property type="entry name" value="DNA POLYMERASE III POLC-TYPE"/>
    <property type="match status" value="1"/>
</dbReference>
<evidence type="ECO:0000259" key="12">
    <source>
        <dbReference type="SMART" id="SM00479"/>
    </source>
</evidence>
<dbReference type="NCBIfam" id="NF001688">
    <property type="entry name" value="PRK00448.1"/>
    <property type="match status" value="1"/>
</dbReference>
<keyword evidence="2 11" id="KW-0963">Cytoplasm</keyword>
<dbReference type="InterPro" id="IPR012340">
    <property type="entry name" value="NA-bd_OB-fold"/>
</dbReference>
<dbReference type="InterPro" id="IPR006054">
    <property type="entry name" value="DnaQ"/>
</dbReference>
<dbReference type="PANTHER" id="PTHR32294">
    <property type="entry name" value="DNA POLYMERASE III SUBUNIT ALPHA"/>
    <property type="match status" value="1"/>
</dbReference>
<dbReference type="InterPro" id="IPR044923">
    <property type="entry name" value="PolC_middle_finger_sf"/>
</dbReference>
<dbReference type="CDD" id="cd06127">
    <property type="entry name" value="DEDDh"/>
    <property type="match status" value="1"/>
</dbReference>
<dbReference type="SMART" id="SM00481">
    <property type="entry name" value="POLIIIAc"/>
    <property type="match status" value="1"/>
</dbReference>
<keyword evidence="5 11" id="KW-0235">DNA replication</keyword>
<dbReference type="Gene3D" id="3.30.420.10">
    <property type="entry name" value="Ribonuclease H-like superfamily/Ribonuclease H"/>
    <property type="match status" value="1"/>
</dbReference>
<keyword evidence="4 11" id="KW-0548">Nucleotidyltransferase</keyword>
<keyword evidence="15" id="KW-1185">Reference proteome</keyword>
<evidence type="ECO:0000313" key="14">
    <source>
        <dbReference type="EMBL" id="WXL28979.1"/>
    </source>
</evidence>
<dbReference type="HAMAP" id="MF_00356">
    <property type="entry name" value="DNApol_PolC"/>
    <property type="match status" value="1"/>
</dbReference>
<comment type="function">
    <text evidence="1 11">Required for replicative DNA synthesis. This DNA polymerase also exhibits 3' to 5' exonuclease activity.</text>
</comment>
<dbReference type="InterPro" id="IPR003141">
    <property type="entry name" value="Pol/His_phosphatase_N"/>
</dbReference>
<dbReference type="Pfam" id="PF14579">
    <property type="entry name" value="HHH_6"/>
    <property type="match status" value="1"/>
</dbReference>
<dbReference type="InterPro" id="IPR011708">
    <property type="entry name" value="DNA_pol3_alpha_NTPase_dom"/>
</dbReference>
<evidence type="ECO:0000256" key="4">
    <source>
        <dbReference type="ARBA" id="ARBA00022695"/>
    </source>
</evidence>
<dbReference type="InterPro" id="IPR029460">
    <property type="entry name" value="DNAPol_HHH"/>
</dbReference>
<accession>A0ABZ2RPL2</accession>
<dbReference type="SUPFAM" id="SSF81585">
    <property type="entry name" value="PsbU/PolX domain-like"/>
    <property type="match status" value="1"/>
</dbReference>
<dbReference type="GO" id="GO:0003887">
    <property type="term" value="F:DNA-directed DNA polymerase activity"/>
    <property type="evidence" value="ECO:0007669"/>
    <property type="project" value="UniProtKB-EC"/>
</dbReference>
<evidence type="ECO:0000256" key="2">
    <source>
        <dbReference type="ARBA" id="ARBA00022490"/>
    </source>
</evidence>
<name>A0ABZ2RPL2_9BACT</name>
<comment type="similarity">
    <text evidence="11">Belongs to the DNA polymerase type-C family. PolC subfamily.</text>
</comment>
<evidence type="ECO:0000256" key="1">
    <source>
        <dbReference type="ARBA" id="ARBA00003452"/>
    </source>
</evidence>
<dbReference type="InterPro" id="IPR036397">
    <property type="entry name" value="RNaseH_sf"/>
</dbReference>
<sequence>MNIVGVNRFKAFCKQINYPISMELENTELEILSESIDNSDLPLIFRITFFNAVSLNEFIKFNDCVKSNKALNIQLRFIFSDMQYTKDILLQYIDKLIYKKAKWGNLSKLNMESVISSISTNGEVLLVHDNIDFESEYSPLFEKLKVKLQSYGFQKINFTFVKKDISPNVELKTESEWIADKKDVIKKLLEEDKKPIQDDDFKYESKLSKYKQKNNYTSRKKVYKSTTIKQLRYFDERSAVSFCGEIYSVEKSITDDSPFPIYTIKLGDYEDALTCSWYTRDFLPKEQQDLLNSCEGTWIKVEGSLPNKERMERNLFVYIDNIFPTMPTIKLKKENYNSELKRIELHASTKMNVMDSVLEPDDLVSKASEYGMRAVGIMDTDGVQAFPAFYLKAKKKKVKPIFGVALSTVSKNNRSILGPIPTGNLKDYEYVSFDIETTGLSPKFHELIEFGSVLINDAFKKADKNQFFIKINSKLSDFTIELTGITDNMLEQDGIDIKKALYKIYDLLNNKIAIAHNARFDYNFLKEQFRIHNVPFPNVTVVDTLIASRIAFPNNARHKLEDVANRLGVKYDPSVAHRGDYDAEVLADVWIQIISFLNTRNIFTFEDLANFREDNLYAREFTYEMTAIALNENGIKEMYGLVTDCLTKNFINKPITFVEDLVEVNRNNLLLGSGTLKGRLLDKYFYSCHDDFINELNKYDVIEIPAPQSFEHWIVDGFITKEQLEQGLKEIITCANLAGKITIATADTKYIEEIDKLEYDVLVYSKGIGKARHYLYNYEKAKNNKLTIPKFDFLTTEEMLEQFSFLNDKQLIEDLVINSTNKIVDKVEHIEIIKDKLFTPNFDDSPNKLSKLVYENAHKRYGDILPEIIAKRIESELNPIIKYGFDVIYWISYKLVQKSYKEGYIVGSRGSVGSSFIATLIDVSEVNPLEPHYNCSNCKYLEFVHKEGITSGFDLEDKLCPNCGTNMRGDGQSIPFETFLGFNADKVPDIDLNFSGVFQPEVHDEVKKLFGDSHTLRAGTIAKIADKTAYGYVKAYCEEARKEYSSSFIDFLSHKIAGVKRTTGQHPGGIIIIPKEYDVFDFTPVNYPANETNSSWLTSHFDYRSIHDNVLKLDILGHDNPTIIKMLEKYTGLNIKDVPKNDPRVLSLFYSLEELKIKPESISGELTGALGLPEYGTSFVRQLLRQAHPTSFADLISVCGLSHGTNVWLHNAQNLILKEGLTLKQVISCRDDIMIMLIDQGVDRLFAFNVMEKVRKGKGLNEEEVAKLKEHNVPEWQIDSMQKIEYMFPKAHAVAYATMAWWIAWFKLYYPLAHYACYFATHAKALDISAMIDKRYGGKVSKRLYELNKMSNSERTNKDTVLIPVLEIAEEMYARGFYISNIDIEKSLSHEWIIDEERKCLIPPFDSIDGLGESIANSIVENREIKPYRSKEDFKARSGINKTLLEKMDDLGVFKAISDTDQFKLF</sequence>
<evidence type="ECO:0000256" key="9">
    <source>
        <dbReference type="ARBA" id="ARBA00022932"/>
    </source>
</evidence>
<dbReference type="Gene3D" id="3.20.20.140">
    <property type="entry name" value="Metal-dependent hydrolases"/>
    <property type="match status" value="2"/>
</dbReference>
<evidence type="ECO:0000256" key="6">
    <source>
        <dbReference type="ARBA" id="ARBA00022722"/>
    </source>
</evidence>
<dbReference type="Gene3D" id="3.30.1900.20">
    <property type="match status" value="1"/>
</dbReference>
<dbReference type="EC" id="2.7.7.7" evidence="11"/>
<keyword evidence="3 11" id="KW-0808">Transferase</keyword>
<organism evidence="14 15">
    <name type="scientific">Mycoplasmopsis felifaucium</name>
    <dbReference type="NCBI Taxonomy" id="35768"/>
    <lineage>
        <taxon>Bacteria</taxon>
        <taxon>Bacillati</taxon>
        <taxon>Mycoplasmatota</taxon>
        <taxon>Mycoplasmoidales</taxon>
        <taxon>Metamycoplasmataceae</taxon>
        <taxon>Mycoplasmopsis</taxon>
    </lineage>
</organism>
<feature type="domain" description="Exonuclease" evidence="12">
    <location>
        <begin position="429"/>
        <end position="599"/>
    </location>
</feature>
<keyword evidence="7 11" id="KW-0378">Hydrolase</keyword>
<dbReference type="Pfam" id="PF17657">
    <property type="entry name" value="DNA_pol3_finger"/>
    <property type="match status" value="1"/>
</dbReference>
<evidence type="ECO:0000313" key="15">
    <source>
        <dbReference type="Proteomes" id="UP001477443"/>
    </source>
</evidence>
<dbReference type="Gene3D" id="1.10.150.700">
    <property type="entry name" value="PolC, middle finger domain"/>
    <property type="match status" value="2"/>
</dbReference>
<keyword evidence="9 11" id="KW-0239">DNA-directed DNA polymerase</keyword>
<evidence type="ECO:0000256" key="3">
    <source>
        <dbReference type="ARBA" id="ARBA00022679"/>
    </source>
</evidence>
<proteinExistence type="inferred from homology"/>
<keyword evidence="6 11" id="KW-0540">Nuclease</keyword>
<protein>
    <recommendedName>
        <fullName evidence="11">DNA polymerase III PolC-type</fullName>
        <shortName evidence="11">PolIII</shortName>
        <ecNumber evidence="11">2.7.7.7</ecNumber>
    </recommendedName>
</protein>
<comment type="subcellular location">
    <subcellularLocation>
        <location evidence="11">Cytoplasm</location>
    </subcellularLocation>
</comment>
<evidence type="ECO:0000256" key="7">
    <source>
        <dbReference type="ARBA" id="ARBA00022801"/>
    </source>
</evidence>
<evidence type="ECO:0000256" key="10">
    <source>
        <dbReference type="ARBA" id="ARBA00049244"/>
    </source>
</evidence>
<gene>
    <name evidence="11" type="primary">polC</name>
    <name evidence="14" type="ORF">WG617_03105</name>
</gene>
<dbReference type="NCBIfam" id="TIGR01405">
    <property type="entry name" value="polC_Gram_pos"/>
    <property type="match status" value="1"/>
</dbReference>
<dbReference type="Pfam" id="PF00929">
    <property type="entry name" value="RNase_T"/>
    <property type="match status" value="1"/>
</dbReference>
<evidence type="ECO:0000256" key="5">
    <source>
        <dbReference type="ARBA" id="ARBA00022705"/>
    </source>
</evidence>
<evidence type="ECO:0000259" key="13">
    <source>
        <dbReference type="SMART" id="SM00481"/>
    </source>
</evidence>
<dbReference type="SUPFAM" id="SSF53098">
    <property type="entry name" value="Ribonuclease H-like"/>
    <property type="match status" value="1"/>
</dbReference>
<dbReference type="NCBIfam" id="TIGR00573">
    <property type="entry name" value="dnaq"/>
    <property type="match status" value="1"/>
</dbReference>
<dbReference type="Pfam" id="PF07733">
    <property type="entry name" value="DNA_pol3_alpha"/>
    <property type="match status" value="2"/>
</dbReference>